<proteinExistence type="predicted"/>
<accession>A0A0A8Y1Q4</accession>
<dbReference type="AlphaFoldDB" id="A0A0A8Y1Q4"/>
<protein>
    <submittedName>
        <fullName evidence="1">Uncharacterized protein</fullName>
    </submittedName>
</protein>
<reference evidence="1" key="2">
    <citation type="journal article" date="2015" name="Data Brief">
        <title>Shoot transcriptome of the giant reed, Arundo donax.</title>
        <authorList>
            <person name="Barrero R.A."/>
            <person name="Guerrero F.D."/>
            <person name="Moolhuijzen P."/>
            <person name="Goolsby J.A."/>
            <person name="Tidwell J."/>
            <person name="Bellgard S.E."/>
            <person name="Bellgard M.I."/>
        </authorList>
    </citation>
    <scope>NUCLEOTIDE SEQUENCE</scope>
    <source>
        <tissue evidence="1">Shoot tissue taken approximately 20 cm above the soil surface</tissue>
    </source>
</reference>
<reference evidence="1" key="1">
    <citation type="submission" date="2014-09" db="EMBL/GenBank/DDBJ databases">
        <authorList>
            <person name="Magalhaes I.L.F."/>
            <person name="Oliveira U."/>
            <person name="Santos F.R."/>
            <person name="Vidigal T.H.D.A."/>
            <person name="Brescovit A.D."/>
            <person name="Santos A.J."/>
        </authorList>
    </citation>
    <scope>NUCLEOTIDE SEQUENCE</scope>
    <source>
        <tissue evidence="1">Shoot tissue taken approximately 20 cm above the soil surface</tissue>
    </source>
</reference>
<sequence>MKGKTESCHGYRCQILLMQFLLACHHPSLTETHQEMLLPFSDGLVGVPQPHDRIFQLKLDKRGITPQAKTSALGAFYSTFLLFLQMSQHPHQ</sequence>
<evidence type="ECO:0000313" key="1">
    <source>
        <dbReference type="EMBL" id="JAD19053.1"/>
    </source>
</evidence>
<organism evidence="1">
    <name type="scientific">Arundo donax</name>
    <name type="common">Giant reed</name>
    <name type="synonym">Donax arundinaceus</name>
    <dbReference type="NCBI Taxonomy" id="35708"/>
    <lineage>
        <taxon>Eukaryota</taxon>
        <taxon>Viridiplantae</taxon>
        <taxon>Streptophyta</taxon>
        <taxon>Embryophyta</taxon>
        <taxon>Tracheophyta</taxon>
        <taxon>Spermatophyta</taxon>
        <taxon>Magnoliopsida</taxon>
        <taxon>Liliopsida</taxon>
        <taxon>Poales</taxon>
        <taxon>Poaceae</taxon>
        <taxon>PACMAD clade</taxon>
        <taxon>Arundinoideae</taxon>
        <taxon>Arundineae</taxon>
        <taxon>Arundo</taxon>
    </lineage>
</organism>
<name>A0A0A8Y1Q4_ARUDO</name>
<dbReference type="PROSITE" id="PS51257">
    <property type="entry name" value="PROKAR_LIPOPROTEIN"/>
    <property type="match status" value="1"/>
</dbReference>
<dbReference type="EMBL" id="GBRH01278842">
    <property type="protein sequence ID" value="JAD19053.1"/>
    <property type="molecule type" value="Transcribed_RNA"/>
</dbReference>